<protein>
    <submittedName>
        <fullName evidence="2">ATP synthase F0 subunit 8</fullName>
    </submittedName>
</protein>
<dbReference type="EMBL" id="AY345049">
    <property type="protein sequence ID" value="ACE62828.1"/>
    <property type="molecule type" value="Genomic_DNA"/>
</dbReference>
<dbReference type="CTD" id="4509"/>
<accession>B3DFE1</accession>
<keyword evidence="1" id="KW-0472">Membrane</keyword>
<evidence type="ECO:0000313" key="2">
    <source>
        <dbReference type="EMBL" id="ACE62828.1"/>
    </source>
</evidence>
<reference evidence="2" key="1">
    <citation type="journal article" date="2004" name="Mol. Biol. Evol.">
        <title>Molecular phylogeny of euthyneura (mollusca: gastropoda).</title>
        <authorList>
            <person name="Grande C."/>
            <person name="Templado J."/>
            <person name="Cervera J.L."/>
            <person name="Zardoya R."/>
        </authorList>
    </citation>
    <scope>NUCLEOTIDE SEQUENCE</scope>
</reference>
<organism evidence="2">
    <name type="scientific">Siphonaria pectinata</name>
    <dbReference type="NCBI Taxonomy" id="57642"/>
    <lineage>
        <taxon>Eukaryota</taxon>
        <taxon>Metazoa</taxon>
        <taxon>Spiralia</taxon>
        <taxon>Lophotrochozoa</taxon>
        <taxon>Mollusca</taxon>
        <taxon>Gastropoda</taxon>
        <taxon>Heterobranchia</taxon>
        <taxon>Euthyneura</taxon>
        <taxon>Panpulmonata</taxon>
        <taxon>Siphonarimorpha</taxon>
        <taxon>Siphonariida</taxon>
        <taxon>Siphonarioidea</taxon>
        <taxon>Siphonariidae</taxon>
        <taxon>Siphonaria</taxon>
    </lineage>
</organism>
<reference evidence="2" key="2">
    <citation type="journal article" date="2004" name="Mol. Phylogenet. Evol.">
        <title>Phylogenetic relationships among Opisthobranchia (Mollusca: Gastropoda) based on mitochondrial cox 1, trnV, and rrnL genes.</title>
        <authorList>
            <person name="Grande C."/>
            <person name="Templado J."/>
            <person name="Cervera J.L."/>
            <person name="Zardoya R."/>
        </authorList>
    </citation>
    <scope>NUCLEOTIDE SEQUENCE</scope>
</reference>
<keyword evidence="1" id="KW-1133">Transmembrane helix</keyword>
<dbReference type="RefSeq" id="YP_002726383.1">
    <property type="nucleotide sequence ID" value="NC_012383.1"/>
</dbReference>
<feature type="transmembrane region" description="Helical" evidence="1">
    <location>
        <begin position="12"/>
        <end position="30"/>
    </location>
</feature>
<geneLocation type="mitochondrion" evidence="2"/>
<reference evidence="2" key="3">
    <citation type="journal article" date="2008" name="BMC Evol. Biol.">
        <title>Evolution of gastropod mitochondrial genome arrangements.</title>
        <authorList>
            <person name="Grande C."/>
            <person name="Templado J."/>
            <person name="Zardoya R."/>
        </authorList>
    </citation>
    <scope>NUCLEOTIDE SEQUENCE</scope>
</reference>
<keyword evidence="1" id="KW-0812">Transmembrane</keyword>
<sequence>MPQLSPAAGALIYLFILSMFLVVLISNATLKNTSVKPVKSNLLKKKLSI</sequence>
<gene>
    <name evidence="2" type="primary">atp8</name>
</gene>
<proteinExistence type="predicted"/>
<evidence type="ECO:0000256" key="1">
    <source>
        <dbReference type="SAM" id="Phobius"/>
    </source>
</evidence>
<keyword evidence="2" id="KW-0496">Mitochondrion</keyword>
<dbReference type="GeneID" id="7668685"/>
<name>B3DFE1_9GAST</name>
<dbReference type="AlphaFoldDB" id="B3DFE1"/>